<dbReference type="PRINTS" id="PR00018">
    <property type="entry name" value="KRINGLE"/>
</dbReference>
<dbReference type="InterPro" id="IPR038178">
    <property type="entry name" value="Kringle_sf"/>
</dbReference>
<dbReference type="PROSITE" id="PS50038">
    <property type="entry name" value="FZ"/>
    <property type="match status" value="1"/>
</dbReference>
<feature type="domain" description="Protein kinase" evidence="21">
    <location>
        <begin position="665"/>
        <end position="942"/>
    </location>
</feature>
<dbReference type="SMART" id="SM00408">
    <property type="entry name" value="IGc2"/>
    <property type="match status" value="1"/>
</dbReference>
<comment type="catalytic activity">
    <reaction evidence="16">
        <text>L-tyrosyl-[protein] + ATP = O-phospho-L-tyrosyl-[protein] + ADP + H(+)</text>
        <dbReference type="Rhea" id="RHEA:10596"/>
        <dbReference type="Rhea" id="RHEA-COMP:10136"/>
        <dbReference type="Rhea" id="RHEA-COMP:20101"/>
        <dbReference type="ChEBI" id="CHEBI:15378"/>
        <dbReference type="ChEBI" id="CHEBI:30616"/>
        <dbReference type="ChEBI" id="CHEBI:46858"/>
        <dbReference type="ChEBI" id="CHEBI:61978"/>
        <dbReference type="ChEBI" id="CHEBI:456216"/>
        <dbReference type="EC" id="2.7.10.1"/>
    </reaction>
</comment>
<reference evidence="25 26" key="1">
    <citation type="submission" date="2024-08" db="EMBL/GenBank/DDBJ databases">
        <authorList>
            <person name="Cucini C."/>
            <person name="Frati F."/>
        </authorList>
    </citation>
    <scope>NUCLEOTIDE SEQUENCE [LARGE SCALE GENOMIC DNA]</scope>
</reference>
<evidence type="ECO:0000256" key="19">
    <source>
        <dbReference type="SAM" id="MobiDB-lite"/>
    </source>
</evidence>
<keyword evidence="12" id="KW-0829">Tyrosine-protein kinase</keyword>
<keyword evidence="10 20" id="KW-1133">Transmembrane helix</keyword>
<evidence type="ECO:0000256" key="13">
    <source>
        <dbReference type="ARBA" id="ARBA00023157"/>
    </source>
</evidence>
<evidence type="ECO:0000256" key="20">
    <source>
        <dbReference type="SAM" id="Phobius"/>
    </source>
</evidence>
<keyword evidence="15" id="KW-0393">Immunoglobulin domain</keyword>
<dbReference type="Proteomes" id="UP001642540">
    <property type="component" value="Unassembled WGS sequence"/>
</dbReference>
<dbReference type="PROSITE" id="PS50070">
    <property type="entry name" value="KRINGLE_2"/>
    <property type="match status" value="1"/>
</dbReference>
<evidence type="ECO:0000256" key="10">
    <source>
        <dbReference type="ARBA" id="ARBA00022989"/>
    </source>
</evidence>
<feature type="compositionally biased region" description="Acidic residues" evidence="19">
    <location>
        <begin position="44"/>
        <end position="70"/>
    </location>
</feature>
<dbReference type="InterPro" id="IPR007110">
    <property type="entry name" value="Ig-like_dom"/>
</dbReference>
<keyword evidence="26" id="KW-1185">Reference proteome</keyword>
<evidence type="ECO:0000259" key="21">
    <source>
        <dbReference type="PROSITE" id="PS50011"/>
    </source>
</evidence>
<dbReference type="InterPro" id="IPR011009">
    <property type="entry name" value="Kinase-like_dom_sf"/>
</dbReference>
<feature type="compositionally biased region" description="Gly residues" evidence="19">
    <location>
        <begin position="129"/>
        <end position="149"/>
    </location>
</feature>
<dbReference type="InterPro" id="IPR001245">
    <property type="entry name" value="Ser-Thr/Tyr_kinase_cat_dom"/>
</dbReference>
<comment type="caution">
    <text evidence="17">Lacks conserved residue(s) required for the propagation of feature annotation.</text>
</comment>
<feature type="transmembrane region" description="Helical" evidence="20">
    <location>
        <begin position="597"/>
        <end position="621"/>
    </location>
</feature>
<feature type="domain" description="Ig-like" evidence="24">
    <location>
        <begin position="186"/>
        <end position="296"/>
    </location>
</feature>
<name>A0ABP1RG53_9HEXA</name>
<proteinExistence type="predicted"/>
<dbReference type="PROSITE" id="PS00107">
    <property type="entry name" value="PROTEIN_KINASE_ATP"/>
    <property type="match status" value="1"/>
</dbReference>
<dbReference type="InterPro" id="IPR041775">
    <property type="entry name" value="Ror-like_CRD"/>
</dbReference>
<evidence type="ECO:0000256" key="9">
    <source>
        <dbReference type="ARBA" id="ARBA00022840"/>
    </source>
</evidence>
<feature type="binding site" evidence="18">
    <location>
        <position position="698"/>
    </location>
    <ligand>
        <name>ATP</name>
        <dbReference type="ChEBI" id="CHEBI:30616"/>
    </ligand>
</feature>
<feature type="compositionally biased region" description="Low complexity" evidence="19">
    <location>
        <begin position="969"/>
        <end position="1009"/>
    </location>
</feature>
<evidence type="ECO:0000313" key="26">
    <source>
        <dbReference type="Proteomes" id="UP001642540"/>
    </source>
</evidence>
<dbReference type="SUPFAM" id="SSF56112">
    <property type="entry name" value="Protein kinase-like (PK-like)"/>
    <property type="match status" value="1"/>
</dbReference>
<dbReference type="InterPro" id="IPR036179">
    <property type="entry name" value="Ig-like_dom_sf"/>
</dbReference>
<evidence type="ECO:0000256" key="8">
    <source>
        <dbReference type="ARBA" id="ARBA00022777"/>
    </source>
</evidence>
<dbReference type="InterPro" id="IPR013783">
    <property type="entry name" value="Ig-like_fold"/>
</dbReference>
<dbReference type="SMART" id="SM00409">
    <property type="entry name" value="IG"/>
    <property type="match status" value="1"/>
</dbReference>
<feature type="region of interest" description="Disordered" evidence="19">
    <location>
        <begin position="969"/>
        <end position="1027"/>
    </location>
</feature>
<dbReference type="Gene3D" id="2.40.20.10">
    <property type="entry name" value="Plasminogen Kringle 4"/>
    <property type="match status" value="1"/>
</dbReference>
<keyword evidence="6 20" id="KW-0812">Transmembrane</keyword>
<dbReference type="InterPro" id="IPR002011">
    <property type="entry name" value="Tyr_kinase_rcpt_2_CS"/>
</dbReference>
<dbReference type="PANTHER" id="PTHR24416">
    <property type="entry name" value="TYROSINE-PROTEIN KINASE RECEPTOR"/>
    <property type="match status" value="1"/>
</dbReference>
<dbReference type="PANTHER" id="PTHR24416:SF611">
    <property type="entry name" value="TYROSINE-PROTEIN KINASE TRANSMEMBRANE RECEPTOR ROR"/>
    <property type="match status" value="1"/>
</dbReference>
<dbReference type="EC" id="2.7.10.1" evidence="2"/>
<feature type="domain" description="Kringle" evidence="23">
    <location>
        <begin position="513"/>
        <end position="588"/>
    </location>
</feature>
<feature type="compositionally biased region" description="Gly residues" evidence="19">
    <location>
        <begin position="98"/>
        <end position="114"/>
    </location>
</feature>
<dbReference type="PROSITE" id="PS00021">
    <property type="entry name" value="KRINGLE_1"/>
    <property type="match status" value="1"/>
</dbReference>
<keyword evidence="11 20" id="KW-0472">Membrane</keyword>
<dbReference type="InterPro" id="IPR017441">
    <property type="entry name" value="Protein_kinase_ATP_BS"/>
</dbReference>
<evidence type="ECO:0000256" key="17">
    <source>
        <dbReference type="PROSITE-ProRule" id="PRU00121"/>
    </source>
</evidence>
<evidence type="ECO:0000256" key="18">
    <source>
        <dbReference type="PROSITE-ProRule" id="PRU10141"/>
    </source>
</evidence>
<dbReference type="PROSITE" id="PS50835">
    <property type="entry name" value="IG_LIKE"/>
    <property type="match status" value="1"/>
</dbReference>
<dbReference type="InterPro" id="IPR003599">
    <property type="entry name" value="Ig_sub"/>
</dbReference>
<evidence type="ECO:0000259" key="22">
    <source>
        <dbReference type="PROSITE" id="PS50038"/>
    </source>
</evidence>
<evidence type="ECO:0000256" key="6">
    <source>
        <dbReference type="ARBA" id="ARBA00022692"/>
    </source>
</evidence>
<feature type="compositionally biased region" description="Polar residues" evidence="19">
    <location>
        <begin position="1010"/>
        <end position="1027"/>
    </location>
</feature>
<comment type="caution">
    <text evidence="25">The sequence shown here is derived from an EMBL/GenBank/DDBJ whole genome shotgun (WGS) entry which is preliminary data.</text>
</comment>
<dbReference type="InterPro" id="IPR050122">
    <property type="entry name" value="RTK"/>
</dbReference>
<evidence type="ECO:0000259" key="24">
    <source>
        <dbReference type="PROSITE" id="PS50835"/>
    </source>
</evidence>
<evidence type="ECO:0000256" key="15">
    <source>
        <dbReference type="ARBA" id="ARBA00023319"/>
    </source>
</evidence>
<evidence type="ECO:0000256" key="2">
    <source>
        <dbReference type="ARBA" id="ARBA00011902"/>
    </source>
</evidence>
<dbReference type="SUPFAM" id="SSF57440">
    <property type="entry name" value="Kringle-like"/>
    <property type="match status" value="1"/>
</dbReference>
<evidence type="ECO:0000256" key="16">
    <source>
        <dbReference type="ARBA" id="ARBA00051243"/>
    </source>
</evidence>
<dbReference type="CDD" id="cd00108">
    <property type="entry name" value="KR"/>
    <property type="match status" value="1"/>
</dbReference>
<dbReference type="InterPro" id="IPR003598">
    <property type="entry name" value="Ig_sub2"/>
</dbReference>
<evidence type="ECO:0000256" key="1">
    <source>
        <dbReference type="ARBA" id="ARBA00004479"/>
    </source>
</evidence>
<evidence type="ECO:0000259" key="23">
    <source>
        <dbReference type="PROSITE" id="PS50070"/>
    </source>
</evidence>
<keyword evidence="4 17" id="KW-0420">Kringle</keyword>
<sequence length="1121" mass="124004">MISLSVKGDKVVDHYGVMSTDFDSLWTSELHMGPGSKTLPASIDEYEPPEEDYEDEEDEDEGEEDEEDIEPDHSNNNNNRERGSSINGAGEGSHVSHHGGGGVGGESSSGGGNGVIHFHNDTTSAHAGAGSGFSRGNGGGGVGKEGGILRGYNTKPSSSSSPSQSSSGNGHRHEHEDNNGSNGSHPKNFNFIRLIKKLANVTRDAGQNIRFECEAEGIPAPKEIKWYKNGVQNQLKGDRFKIKHTRRKTAEGKRSAVRIVGSTLKIRKLEVLDKGFYTCEAVSQGDRNKQSSTAILDVRHDAGLDSGVIPDFPSAFESFPEIGETGSIHRIDSFHHVPMMANTGFVDISRAHVQPPKDGEGICQVYKGDVCKRFIENRTIYVHSEESQIVIESKLQEALKVIQHSEDISARCSEFAIPSLCYSAFPLCPDNLGGGPEENLNFVSPRRLCREECELLEHDLCRQEYALAKRHPLIGQQLAIPECAELPPLGSKESASCIRLGLPHLTAIVEDHTCYKEKGMNYRGKIRETESGEPCRPWSHQLSFKSSDYSELMGGHNYCRNPGGIEQQPWCFSNSEHFRREPCKVPKCGIFGYESKIWLPVTGGVAALLLMMFLICIICCCKRGRSKMSATKSVGSRGSMQGLEMSSLLRKSGNPKAPEIPIGNVQFLQELGEGAFGKVYKGEAILRPGDPLIRVAIKTLKASATPKTRQDFVREHELMAELKHPNIVCLLGVITKEEPRCMLFEYMSQGDLHEYLISHSPRNDSTHHQGNDYGSHKVLEPNEMLFIATQIAAGMEYLAAHHYVHRDLAARNALVGESLTVKISDFGLSRDIYSSDYYRVQSKSLLPVRWMPPESILYGKFTTESDVWAFGVVLWEIYSYGLQPYYGYSNQEVIEMIRSRQLLPCPDLCPPRMYALMVECWAEMPHRRPSFEELSSRLKQWLLPLLGPNSHFSQHLNYPMAAPGSLSCASNNSMSSHQSSNTGPTSNNTNSTNISNMAMQQQAWQQQQQYPRTPQNHSGPQQSPSHCVAYQSTPIVHCPVNCGTPAGMVNGGRFSPQQTMHSFQQPQGVGTPNMAHAHAHFHGKTFTTHTHHGYPQSIGSSNSAHSHSPYRVLMESKATNI</sequence>
<dbReference type="SUPFAM" id="SSF48726">
    <property type="entry name" value="Immunoglobulin"/>
    <property type="match status" value="1"/>
</dbReference>
<evidence type="ECO:0000256" key="11">
    <source>
        <dbReference type="ARBA" id="ARBA00023136"/>
    </source>
</evidence>
<keyword evidence="7 18" id="KW-0547">Nucleotide-binding</keyword>
<evidence type="ECO:0000256" key="14">
    <source>
        <dbReference type="ARBA" id="ARBA00023180"/>
    </source>
</evidence>
<dbReference type="InterPro" id="IPR018056">
    <property type="entry name" value="Kringle_CS"/>
</dbReference>
<evidence type="ECO:0000256" key="3">
    <source>
        <dbReference type="ARBA" id="ARBA00022553"/>
    </source>
</evidence>
<dbReference type="PRINTS" id="PR00109">
    <property type="entry name" value="TYRKINASE"/>
</dbReference>
<feature type="compositionally biased region" description="Low complexity" evidence="19">
    <location>
        <begin position="156"/>
        <end position="167"/>
    </location>
</feature>
<keyword evidence="3" id="KW-0597">Phosphoprotein</keyword>
<dbReference type="Pfam" id="PF07714">
    <property type="entry name" value="PK_Tyr_Ser-Thr"/>
    <property type="match status" value="1"/>
</dbReference>
<comment type="subcellular location">
    <subcellularLocation>
        <location evidence="1">Membrane</location>
        <topology evidence="1">Single-pass type I membrane protein</topology>
    </subcellularLocation>
</comment>
<dbReference type="Gene3D" id="1.10.2000.10">
    <property type="entry name" value="Frizzled cysteine-rich domain"/>
    <property type="match status" value="1"/>
</dbReference>
<feature type="region of interest" description="Disordered" evidence="19">
    <location>
        <begin position="33"/>
        <end position="188"/>
    </location>
</feature>
<dbReference type="PROSITE" id="PS00239">
    <property type="entry name" value="RECEPTOR_TYR_KIN_II"/>
    <property type="match status" value="1"/>
</dbReference>
<dbReference type="Gene3D" id="2.60.40.10">
    <property type="entry name" value="Immunoglobulins"/>
    <property type="match status" value="1"/>
</dbReference>
<dbReference type="PROSITE" id="PS50011">
    <property type="entry name" value="PROTEIN_KINASE_DOM"/>
    <property type="match status" value="1"/>
</dbReference>
<dbReference type="Gene3D" id="3.30.200.20">
    <property type="entry name" value="Phosphorylase Kinase, domain 1"/>
    <property type="match status" value="1"/>
</dbReference>
<dbReference type="Pfam" id="PF00051">
    <property type="entry name" value="Kringle"/>
    <property type="match status" value="1"/>
</dbReference>
<keyword evidence="13" id="KW-1015">Disulfide bond</keyword>
<keyword evidence="8" id="KW-0418">Kinase</keyword>
<gene>
    <name evidence="25" type="ORF">ODALV1_LOCUS21048</name>
</gene>
<dbReference type="InterPro" id="IPR013806">
    <property type="entry name" value="Kringle-like"/>
</dbReference>
<evidence type="ECO:0000256" key="5">
    <source>
        <dbReference type="ARBA" id="ARBA00022679"/>
    </source>
</evidence>
<dbReference type="Pfam" id="PF01392">
    <property type="entry name" value="Fz"/>
    <property type="match status" value="1"/>
</dbReference>
<dbReference type="InterPro" id="IPR020635">
    <property type="entry name" value="Tyr_kinase_cat_dom"/>
</dbReference>
<dbReference type="Gene3D" id="1.10.510.10">
    <property type="entry name" value="Transferase(Phosphotransferase) domain 1"/>
    <property type="match status" value="1"/>
</dbReference>
<keyword evidence="5" id="KW-0808">Transferase</keyword>
<dbReference type="SMART" id="SM00219">
    <property type="entry name" value="TyrKc"/>
    <property type="match status" value="1"/>
</dbReference>
<feature type="domain" description="FZ" evidence="22">
    <location>
        <begin position="358"/>
        <end position="500"/>
    </location>
</feature>
<dbReference type="EMBL" id="CAXLJM020000069">
    <property type="protein sequence ID" value="CAL8125623.1"/>
    <property type="molecule type" value="Genomic_DNA"/>
</dbReference>
<dbReference type="CDD" id="cd07459">
    <property type="entry name" value="CRD_TK_ROR_like"/>
    <property type="match status" value="1"/>
</dbReference>
<keyword evidence="14" id="KW-0325">Glycoprotein</keyword>
<evidence type="ECO:0000256" key="4">
    <source>
        <dbReference type="ARBA" id="ARBA00022572"/>
    </source>
</evidence>
<dbReference type="Pfam" id="PF13927">
    <property type="entry name" value="Ig_3"/>
    <property type="match status" value="1"/>
</dbReference>
<accession>A0ABP1RG53</accession>
<dbReference type="CDD" id="cd05048">
    <property type="entry name" value="PTKc_Ror"/>
    <property type="match status" value="1"/>
</dbReference>
<dbReference type="InterPro" id="IPR036790">
    <property type="entry name" value="Frizzled_dom_sf"/>
</dbReference>
<dbReference type="InterPro" id="IPR020067">
    <property type="entry name" value="Frizzled_dom"/>
</dbReference>
<evidence type="ECO:0000313" key="25">
    <source>
        <dbReference type="EMBL" id="CAL8125623.1"/>
    </source>
</evidence>
<dbReference type="InterPro" id="IPR000719">
    <property type="entry name" value="Prot_kinase_dom"/>
</dbReference>
<evidence type="ECO:0000256" key="7">
    <source>
        <dbReference type="ARBA" id="ARBA00022741"/>
    </source>
</evidence>
<dbReference type="InterPro" id="IPR000001">
    <property type="entry name" value="Kringle"/>
</dbReference>
<evidence type="ECO:0000256" key="12">
    <source>
        <dbReference type="ARBA" id="ARBA00023137"/>
    </source>
</evidence>
<organism evidence="25 26">
    <name type="scientific">Orchesella dallaii</name>
    <dbReference type="NCBI Taxonomy" id="48710"/>
    <lineage>
        <taxon>Eukaryota</taxon>
        <taxon>Metazoa</taxon>
        <taxon>Ecdysozoa</taxon>
        <taxon>Arthropoda</taxon>
        <taxon>Hexapoda</taxon>
        <taxon>Collembola</taxon>
        <taxon>Entomobryomorpha</taxon>
        <taxon>Entomobryoidea</taxon>
        <taxon>Orchesellidae</taxon>
        <taxon>Orchesellinae</taxon>
        <taxon>Orchesella</taxon>
    </lineage>
</organism>
<keyword evidence="9 18" id="KW-0067">ATP-binding</keyword>
<dbReference type="SMART" id="SM00130">
    <property type="entry name" value="KR"/>
    <property type="match status" value="1"/>
</dbReference>
<protein>
    <recommendedName>
        <fullName evidence="2">receptor protein-tyrosine kinase</fullName>
        <ecNumber evidence="2">2.7.10.1</ecNumber>
    </recommendedName>
</protein>